<dbReference type="GO" id="GO:0030288">
    <property type="term" value="C:outer membrane-bounded periplasmic space"/>
    <property type="evidence" value="ECO:0007669"/>
    <property type="project" value="TreeGrafter"/>
</dbReference>
<evidence type="ECO:0000313" key="7">
    <source>
        <dbReference type="Proteomes" id="UP000068210"/>
    </source>
</evidence>
<evidence type="ECO:0000256" key="2">
    <source>
        <dbReference type="ARBA" id="ARBA00007639"/>
    </source>
</evidence>
<dbReference type="AlphaFoldDB" id="A0A0C4WNZ2"/>
<protein>
    <submittedName>
        <fullName evidence="6">Sugar ABC transporter periplasmic sugar-binding protein</fullName>
    </submittedName>
</protein>
<gene>
    <name evidence="6" type="ORF">Achr_3010</name>
</gene>
<feature type="signal peptide" evidence="4">
    <location>
        <begin position="1"/>
        <end position="27"/>
    </location>
</feature>
<organism evidence="6 7">
    <name type="scientific">Azotobacter chroococcum NCIMB 8003</name>
    <dbReference type="NCBI Taxonomy" id="1328314"/>
    <lineage>
        <taxon>Bacteria</taxon>
        <taxon>Pseudomonadati</taxon>
        <taxon>Pseudomonadota</taxon>
        <taxon>Gammaproteobacteria</taxon>
        <taxon>Pseudomonadales</taxon>
        <taxon>Pseudomonadaceae</taxon>
        <taxon>Azotobacter</taxon>
    </lineage>
</organism>
<accession>A0A0C4WNZ2</accession>
<dbReference type="STRING" id="1328314.Achr_3010"/>
<dbReference type="Proteomes" id="UP000068210">
    <property type="component" value="Chromosome"/>
</dbReference>
<feature type="domain" description="Periplasmic binding protein" evidence="5">
    <location>
        <begin position="32"/>
        <end position="315"/>
    </location>
</feature>
<evidence type="ECO:0000256" key="4">
    <source>
        <dbReference type="SAM" id="SignalP"/>
    </source>
</evidence>
<dbReference type="SUPFAM" id="SSF53822">
    <property type="entry name" value="Periplasmic binding protein-like I"/>
    <property type="match status" value="1"/>
</dbReference>
<dbReference type="RefSeq" id="WP_082045345.1">
    <property type="nucleotide sequence ID" value="NZ_CP010415.1"/>
</dbReference>
<keyword evidence="4" id="KW-0732">Signal</keyword>
<evidence type="ECO:0000313" key="6">
    <source>
        <dbReference type="EMBL" id="AJE19807.1"/>
    </source>
</evidence>
<dbReference type="KEGG" id="acx:Achr_3010"/>
<evidence type="ECO:0000256" key="1">
    <source>
        <dbReference type="ARBA" id="ARBA00004418"/>
    </source>
</evidence>
<dbReference type="GO" id="GO:0055085">
    <property type="term" value="P:transmembrane transport"/>
    <property type="evidence" value="ECO:0007669"/>
    <property type="project" value="UniProtKB-ARBA"/>
</dbReference>
<feature type="chain" id="PRO_5002172980" evidence="4">
    <location>
        <begin position="28"/>
        <end position="353"/>
    </location>
</feature>
<proteinExistence type="inferred from homology"/>
<dbReference type="InterPro" id="IPR025997">
    <property type="entry name" value="SBP_2_dom"/>
</dbReference>
<sequence>MKGSFALRFLPIAGLLCGSLLAPPAGAEALRFALVAKRMDQSFYALAGEGCAEAAQAEGDTCLLLGPLGRQHFRRQNEVLSQALARDDLHGIGLAVSHSGWLAEHALKGAGRIPLIAFNSDLAPAEQHLRRSYVGLDNLRFGRQLAMLAQRFRPQGGKLCILSGGIQNTNHLERIQGIRRQLRGNPAEDGATGRLKGENGWSEASRCPLYDNSDPASARLRLATLLATGSQLDVIVVLGIWPIYEADEYRRQIGPLLAALDRQGRRPAIIVTTHEMDAAQRALLDDGLAQAYLNMESREIGRQSYRMLKRLAQGEPVPEKVFVASHVYLPGVPPTVAPTPPPPGAPAETRSAP</sequence>
<dbReference type="EMBL" id="CP010415">
    <property type="protein sequence ID" value="AJE19807.1"/>
    <property type="molecule type" value="Genomic_DNA"/>
</dbReference>
<comment type="similarity">
    <text evidence="2">Belongs to the bacterial solute-binding protein 2 family.</text>
</comment>
<dbReference type="InterPro" id="IPR050555">
    <property type="entry name" value="Bact_Solute-Bind_Prot2"/>
</dbReference>
<dbReference type="PANTHER" id="PTHR30036">
    <property type="entry name" value="D-XYLOSE-BINDING PERIPLASMIC PROTEIN"/>
    <property type="match status" value="1"/>
</dbReference>
<dbReference type="InterPro" id="IPR028082">
    <property type="entry name" value="Peripla_BP_I"/>
</dbReference>
<feature type="compositionally biased region" description="Pro residues" evidence="3">
    <location>
        <begin position="333"/>
        <end position="345"/>
    </location>
</feature>
<dbReference type="Gene3D" id="3.40.50.2300">
    <property type="match status" value="2"/>
</dbReference>
<dbReference type="PANTHER" id="PTHR30036:SF7">
    <property type="entry name" value="ABC TRANSPORTER PERIPLASMIC-BINDING PROTEIN YPHF"/>
    <property type="match status" value="1"/>
</dbReference>
<name>A0A0C4WNZ2_9GAMM</name>
<dbReference type="HOGENOM" id="CLU_037628_3_3_6"/>
<evidence type="ECO:0000259" key="5">
    <source>
        <dbReference type="Pfam" id="PF13407"/>
    </source>
</evidence>
<reference evidence="6 7" key="1">
    <citation type="journal article" date="2015" name="PLoS ONE">
        <title>Azotobacter Genomes: The Genome of Azotobacter chroococcum NCIMB 8003 (ATCC 4412).</title>
        <authorList>
            <person name="Robson R.L."/>
            <person name="Jones R."/>
            <person name="Robson R.M."/>
            <person name="Schwartz A."/>
            <person name="Richardson T.H."/>
        </authorList>
    </citation>
    <scope>NUCLEOTIDE SEQUENCE [LARGE SCALE GENOMIC DNA]</scope>
    <source>
        <strain evidence="6 7">NCIMB 8003</strain>
    </source>
</reference>
<comment type="subcellular location">
    <subcellularLocation>
        <location evidence="1">Periplasm</location>
    </subcellularLocation>
</comment>
<evidence type="ECO:0000256" key="3">
    <source>
        <dbReference type="SAM" id="MobiDB-lite"/>
    </source>
</evidence>
<dbReference type="Pfam" id="PF13407">
    <property type="entry name" value="Peripla_BP_4"/>
    <property type="match status" value="1"/>
</dbReference>
<dbReference type="GO" id="GO:0030246">
    <property type="term" value="F:carbohydrate binding"/>
    <property type="evidence" value="ECO:0007669"/>
    <property type="project" value="TreeGrafter"/>
</dbReference>
<feature type="region of interest" description="Disordered" evidence="3">
    <location>
        <begin position="333"/>
        <end position="353"/>
    </location>
</feature>
<keyword evidence="7" id="KW-1185">Reference proteome</keyword>